<dbReference type="AlphaFoldDB" id="A0AAU2VL81"/>
<proteinExistence type="predicted"/>
<accession>A0AAU2VL81</accession>
<sequence length="71" mass="7521">MALHQARRFAEAEAEASAVVRSRPGDDTELPLALTVAAISIGAQGRHAEALAAHDEALPVLRPRPSPHHRG</sequence>
<name>A0AAU2VL81_9ACTN</name>
<evidence type="ECO:0008006" key="3">
    <source>
        <dbReference type="Google" id="ProtNLM"/>
    </source>
</evidence>
<evidence type="ECO:0000256" key="1">
    <source>
        <dbReference type="SAM" id="MobiDB-lite"/>
    </source>
</evidence>
<dbReference type="EMBL" id="CP108313">
    <property type="protein sequence ID" value="WTW68114.1"/>
    <property type="molecule type" value="Genomic_DNA"/>
</dbReference>
<organism evidence="2">
    <name type="scientific">Streptomyces sp. NBC_00008</name>
    <dbReference type="NCBI Taxonomy" id="2903610"/>
    <lineage>
        <taxon>Bacteria</taxon>
        <taxon>Bacillati</taxon>
        <taxon>Actinomycetota</taxon>
        <taxon>Actinomycetes</taxon>
        <taxon>Kitasatosporales</taxon>
        <taxon>Streptomycetaceae</taxon>
        <taxon>Streptomyces</taxon>
    </lineage>
</organism>
<gene>
    <name evidence="2" type="ORF">OG398_07465</name>
</gene>
<evidence type="ECO:0000313" key="2">
    <source>
        <dbReference type="EMBL" id="WTW68114.1"/>
    </source>
</evidence>
<dbReference type="SUPFAM" id="SSF48452">
    <property type="entry name" value="TPR-like"/>
    <property type="match status" value="1"/>
</dbReference>
<dbReference type="InterPro" id="IPR011990">
    <property type="entry name" value="TPR-like_helical_dom_sf"/>
</dbReference>
<feature type="region of interest" description="Disordered" evidence="1">
    <location>
        <begin position="1"/>
        <end position="27"/>
    </location>
</feature>
<protein>
    <recommendedName>
        <fullName evidence="3">Tetratricopeptide repeat protein</fullName>
    </recommendedName>
</protein>
<reference evidence="2" key="1">
    <citation type="submission" date="2022-10" db="EMBL/GenBank/DDBJ databases">
        <title>The complete genomes of actinobacterial strains from the NBC collection.</title>
        <authorList>
            <person name="Joergensen T.S."/>
            <person name="Alvarez Arevalo M."/>
            <person name="Sterndorff E.B."/>
            <person name="Faurdal D."/>
            <person name="Vuksanovic O."/>
            <person name="Mourched A.-S."/>
            <person name="Charusanti P."/>
            <person name="Shaw S."/>
            <person name="Blin K."/>
            <person name="Weber T."/>
        </authorList>
    </citation>
    <scope>NUCLEOTIDE SEQUENCE</scope>
    <source>
        <strain evidence="2">NBC_00008</strain>
    </source>
</reference>